<evidence type="ECO:0000313" key="2">
    <source>
        <dbReference type="EMBL" id="GMI25881.1"/>
    </source>
</evidence>
<dbReference type="Proteomes" id="UP001165060">
    <property type="component" value="Unassembled WGS sequence"/>
</dbReference>
<dbReference type="InterPro" id="IPR017850">
    <property type="entry name" value="Alkaline_phosphatase_core_sf"/>
</dbReference>
<evidence type="ECO:0000313" key="3">
    <source>
        <dbReference type="Proteomes" id="UP001165060"/>
    </source>
</evidence>
<feature type="non-terminal residue" evidence="2">
    <location>
        <position position="1"/>
    </location>
</feature>
<protein>
    <recommendedName>
        <fullName evidence="4">Phospholipase C</fullName>
    </recommendedName>
</protein>
<evidence type="ECO:0000256" key="1">
    <source>
        <dbReference type="ARBA" id="ARBA00022801"/>
    </source>
</evidence>
<keyword evidence="3" id="KW-1185">Reference proteome</keyword>
<dbReference type="SUPFAM" id="SSF53649">
    <property type="entry name" value="Alkaline phosphatase-like"/>
    <property type="match status" value="1"/>
</dbReference>
<evidence type="ECO:0008006" key="4">
    <source>
        <dbReference type="Google" id="ProtNLM"/>
    </source>
</evidence>
<accession>A0ABQ6MGF2</accession>
<name>A0ABQ6MGF2_9STRA</name>
<reference evidence="2 3" key="1">
    <citation type="journal article" date="2023" name="Commun. Biol.">
        <title>Genome analysis of Parmales, the sister group of diatoms, reveals the evolutionary specialization of diatoms from phago-mixotrophs to photoautotrophs.</title>
        <authorList>
            <person name="Ban H."/>
            <person name="Sato S."/>
            <person name="Yoshikawa S."/>
            <person name="Yamada K."/>
            <person name="Nakamura Y."/>
            <person name="Ichinomiya M."/>
            <person name="Sato N."/>
            <person name="Blanc-Mathieu R."/>
            <person name="Endo H."/>
            <person name="Kuwata A."/>
            <person name="Ogata H."/>
        </authorList>
    </citation>
    <scope>NUCLEOTIDE SEQUENCE [LARGE SCALE GENOMIC DNA]</scope>
</reference>
<dbReference type="Gene3D" id="3.40.720.10">
    <property type="entry name" value="Alkaline Phosphatase, subunit A"/>
    <property type="match status" value="2"/>
</dbReference>
<gene>
    <name evidence="2" type="ORF">TeGR_g946</name>
</gene>
<dbReference type="EMBL" id="BRYB01000233">
    <property type="protein sequence ID" value="GMI25881.1"/>
    <property type="molecule type" value="Genomic_DNA"/>
</dbReference>
<proteinExistence type="predicted"/>
<dbReference type="PANTHER" id="PTHR31956:SF1">
    <property type="entry name" value="NON-SPECIFIC PHOSPHOLIPASE C1"/>
    <property type="match status" value="1"/>
</dbReference>
<dbReference type="PANTHER" id="PTHR31956">
    <property type="entry name" value="NON-SPECIFIC PHOSPHOLIPASE C4-RELATED"/>
    <property type="match status" value="1"/>
</dbReference>
<dbReference type="InterPro" id="IPR007312">
    <property type="entry name" value="Phosphoesterase"/>
</dbReference>
<sequence>SDPCHSVSCTTQQVFGYGDPTTSEPNMQGFVKSYESVTSTEYAPTMMDSFHSSHVPALANLSMEYAVFDGYFASVPGPTMVNRAYAAAGTSSGMGENNWERMLSGLEDKTMFTQLLDMGLDYKVYFQQIPMVLQHKDMRGKGRREKYRPYRSLLKDLERGDLPEFSFVEPAYYDYPLSPATDQHPDHDVSAGDALIKELYDTLRASPLWEKTALFITYDEHGGFWDHVPPPAAPSPDGRNATDDPFAFDRAGVRVPMVVVSPWVEKGTVVHMDEGKGAGQYEHSSIIKTVVHEMFAPTADGAAQDYLTKRDSWSKGMGWLFEGRQSPRTDCPSTVPDVPSHRLQFPGSLPPLDGKMKISDLQAELLQLAAAACEEGRSEADAEWVRAPEALGRMSEREGLAFVVRRMGECGIDVGEELRGVTAE</sequence>
<dbReference type="Pfam" id="PF04185">
    <property type="entry name" value="Phosphoesterase"/>
    <property type="match status" value="1"/>
</dbReference>
<organism evidence="2 3">
    <name type="scientific">Tetraparma gracilis</name>
    <dbReference type="NCBI Taxonomy" id="2962635"/>
    <lineage>
        <taxon>Eukaryota</taxon>
        <taxon>Sar</taxon>
        <taxon>Stramenopiles</taxon>
        <taxon>Ochrophyta</taxon>
        <taxon>Bolidophyceae</taxon>
        <taxon>Parmales</taxon>
        <taxon>Triparmaceae</taxon>
        <taxon>Tetraparma</taxon>
    </lineage>
</organism>
<keyword evidence="1" id="KW-0378">Hydrolase</keyword>
<comment type="caution">
    <text evidence="2">The sequence shown here is derived from an EMBL/GenBank/DDBJ whole genome shotgun (WGS) entry which is preliminary data.</text>
</comment>